<protein>
    <submittedName>
        <fullName evidence="4">NR LBD domain-containing protein</fullName>
    </submittedName>
</protein>
<dbReference type="EMBL" id="UZAH01036794">
    <property type="protein sequence ID" value="VDP47089.1"/>
    <property type="molecule type" value="Genomic_DNA"/>
</dbReference>
<evidence type="ECO:0000313" key="4">
    <source>
        <dbReference type="WBParaSite" id="HPBE_0002475301-mRNA-1"/>
    </source>
</evidence>
<reference evidence="2 3" key="1">
    <citation type="submission" date="2018-11" db="EMBL/GenBank/DDBJ databases">
        <authorList>
            <consortium name="Pathogen Informatics"/>
        </authorList>
    </citation>
    <scope>NUCLEOTIDE SEQUENCE [LARGE SCALE GENOMIC DNA]</scope>
</reference>
<evidence type="ECO:0000256" key="1">
    <source>
        <dbReference type="SAM" id="MobiDB-lite"/>
    </source>
</evidence>
<proteinExistence type="predicted"/>
<feature type="region of interest" description="Disordered" evidence="1">
    <location>
        <begin position="1"/>
        <end position="43"/>
    </location>
</feature>
<evidence type="ECO:0000313" key="2">
    <source>
        <dbReference type="EMBL" id="VDP47089.1"/>
    </source>
</evidence>
<accession>A0A3P8HKZ2</accession>
<name>A0A183GPY3_HELPZ</name>
<accession>A0A183GPY3</accession>
<dbReference type="WBParaSite" id="HPBE_0002475301-mRNA-1">
    <property type="protein sequence ID" value="HPBE_0002475301-mRNA-1"/>
    <property type="gene ID" value="HPBE_0002475301"/>
</dbReference>
<dbReference type="Proteomes" id="UP000050761">
    <property type="component" value="Unassembled WGS sequence"/>
</dbReference>
<dbReference type="OrthoDB" id="5874887at2759"/>
<feature type="compositionally biased region" description="Basic and acidic residues" evidence="1">
    <location>
        <begin position="18"/>
        <end position="39"/>
    </location>
</feature>
<dbReference type="AlphaFoldDB" id="A0A183GPY3"/>
<organism evidence="3 4">
    <name type="scientific">Heligmosomoides polygyrus</name>
    <name type="common">Parasitic roundworm</name>
    <dbReference type="NCBI Taxonomy" id="6339"/>
    <lineage>
        <taxon>Eukaryota</taxon>
        <taxon>Metazoa</taxon>
        <taxon>Ecdysozoa</taxon>
        <taxon>Nematoda</taxon>
        <taxon>Chromadorea</taxon>
        <taxon>Rhabditida</taxon>
        <taxon>Rhabditina</taxon>
        <taxon>Rhabditomorpha</taxon>
        <taxon>Strongyloidea</taxon>
        <taxon>Heligmosomidae</taxon>
        <taxon>Heligmosomoides</taxon>
    </lineage>
</organism>
<reference evidence="4" key="2">
    <citation type="submission" date="2019-09" db="UniProtKB">
        <authorList>
            <consortium name="WormBaseParasite"/>
        </authorList>
    </citation>
    <scope>IDENTIFICATION</scope>
</reference>
<sequence>MTRKKVSTGEKLGGSKADGCRRTEAVKKIHPRRSEDPTSEKLSIPVTHATFPSKPVRFFPKEHRSSPFYDSRVYIPTIDDFFADTQQGSMLDEVKLLPLEDLASLMCGSEVFCLIKDTPLGTDLLHLSEELQEKHAELDLRLIAKAHSVRRHTLPLLLHEGCSLQETLAMDAEDVTILMECLLANVLRFFVLYSVHGLRDQVRVRVSRGGEVLYQLKHSSLQASAVQF</sequence>
<keyword evidence="3" id="KW-1185">Reference proteome</keyword>
<evidence type="ECO:0000313" key="3">
    <source>
        <dbReference type="Proteomes" id="UP000050761"/>
    </source>
</evidence>
<gene>
    <name evidence="2" type="ORF">HPBE_LOCUS24752</name>
</gene>